<evidence type="ECO:0000313" key="2">
    <source>
        <dbReference type="EMBL" id="EED20941.1"/>
    </source>
</evidence>
<keyword evidence="3" id="KW-1185">Reference proteome</keyword>
<protein>
    <submittedName>
        <fullName evidence="2">Uncharacterized protein</fullName>
    </submittedName>
</protein>
<feature type="transmembrane region" description="Helical" evidence="1">
    <location>
        <begin position="20"/>
        <end position="39"/>
    </location>
</feature>
<organism evidence="2 3">
    <name type="scientific">Talaromyces stipitatus (strain ATCC 10500 / CBS 375.48 / QM 6759 / NRRL 1006)</name>
    <name type="common">Penicillium stipitatum</name>
    <dbReference type="NCBI Taxonomy" id="441959"/>
    <lineage>
        <taxon>Eukaryota</taxon>
        <taxon>Fungi</taxon>
        <taxon>Dikarya</taxon>
        <taxon>Ascomycota</taxon>
        <taxon>Pezizomycotina</taxon>
        <taxon>Eurotiomycetes</taxon>
        <taxon>Eurotiomycetidae</taxon>
        <taxon>Eurotiales</taxon>
        <taxon>Trichocomaceae</taxon>
        <taxon>Talaromyces</taxon>
        <taxon>Talaromyces sect. Talaromyces</taxon>
    </lineage>
</organism>
<keyword evidence="1" id="KW-1133">Transmembrane helix</keyword>
<evidence type="ECO:0000313" key="3">
    <source>
        <dbReference type="Proteomes" id="UP000001745"/>
    </source>
</evidence>
<keyword evidence="1" id="KW-0812">Transmembrane</keyword>
<keyword evidence="1" id="KW-0472">Membrane</keyword>
<gene>
    <name evidence="2" type="ORF">TSTA_081740</name>
</gene>
<dbReference type="RefSeq" id="XP_002477904.1">
    <property type="nucleotide sequence ID" value="XM_002477859.1"/>
</dbReference>
<evidence type="ECO:0000256" key="1">
    <source>
        <dbReference type="SAM" id="Phobius"/>
    </source>
</evidence>
<dbReference type="InParanoid" id="B8M009"/>
<proteinExistence type="predicted"/>
<sequence>MALLSNFSSPAHRWLISGLWTTFALGGMVSLALALSMLLDSRLAETGLSFLKVGFKAPVDINADLVKFNFSTLLPTQYLYDRSQDLVDIPSVTFTDVQPILSSLPPVVGSAASEVQAAQSTVRSELWTIATDAAAAIQSEVAATDLRNFVLGGKMKPGIATSFH</sequence>
<dbReference type="VEuPathDB" id="FungiDB:TSTA_081740"/>
<dbReference type="AlphaFoldDB" id="B8M009"/>
<dbReference type="HOGENOM" id="CLU_1620180_0_0_1"/>
<dbReference type="PhylomeDB" id="B8M009"/>
<accession>B8M009</accession>
<name>B8M009_TALSN</name>
<dbReference type="Proteomes" id="UP000001745">
    <property type="component" value="Unassembled WGS sequence"/>
</dbReference>
<dbReference type="GeneID" id="8104812"/>
<dbReference type="EMBL" id="EQ962653">
    <property type="protein sequence ID" value="EED20941.1"/>
    <property type="molecule type" value="Genomic_DNA"/>
</dbReference>
<reference evidence="3" key="1">
    <citation type="journal article" date="2015" name="Genome Announc.">
        <title>Genome sequence of the AIDS-associated pathogen Penicillium marneffei (ATCC18224) and its near taxonomic relative Talaromyces stipitatus (ATCC10500).</title>
        <authorList>
            <person name="Nierman W.C."/>
            <person name="Fedorova-Abrams N.D."/>
            <person name="Andrianopoulos A."/>
        </authorList>
    </citation>
    <scope>NUCLEOTIDE SEQUENCE [LARGE SCALE GENOMIC DNA]</scope>
    <source>
        <strain evidence="3">ATCC 10500 / CBS 375.48 / QM 6759 / NRRL 1006</strain>
    </source>
</reference>